<dbReference type="GO" id="GO:0035025">
    <property type="term" value="P:positive regulation of Rho protein signal transduction"/>
    <property type="evidence" value="ECO:0007669"/>
    <property type="project" value="TreeGrafter"/>
</dbReference>
<dbReference type="STRING" id="35570.A0A1I8NQQ0"/>
<sequence length="2657" mass="292548">MYDKSKKTWSQRLKIQKHEKTQHPTNNGSPSVASASPTTPTTPSGLGNSTDSPQSTFSSPVSAAYREATFNSHVAHNVNIRNGIAGQYQITPPATIMHLPLSDYHSAVGGGGGPGIGPAYDYMSGRALKYGEPWIYGTVRGIPARPAAAALYHPAYAAAAYAGHPHAAAIFAPTERPTATAAVAVVLCSCPEYLSGTKGRTIKKPSICKKCKGTRLPLANLGGTVRVQGSIAASPKLRPVGPSSTVRVMSTTKKQRPTILDPQKDPYDLMRRTRLLSPEPGTSSAKGASVSGQSGGKDKSRNRGKSASPTRGRSRTRHQQKALVSATTLEAAKAVETLDDSWLMEADDLASQGQAPNPNQSHGRKSILRCNVNPYDLISINAQSPQGRNSTDALYASTPTSPTANTSQQDSSKKSMRKQQKLQFSQNEFMPPNDDFNVQDAALLEDEPPPFLRQTSKNSKWENSKSKVESPRKSDEPQIGNSSSAGTPPTMSQRGKNKKSNYSNVQAIAGQRISLGEEQPTPKSLQQLQQQKQKHPKKQPKDQDHGSTAYECMAVQNPNTQKSKESEQSNSSKTPRPDFLQVGQSPAAINSEPKRPPRTNKPQTQVEMKELKTSDISEDDEVAVTVTVTPTYNIKSILKRPPSKNSENVESTQTDSPSNKSSPTSKNKEGDLKAMSTPSNSRHNNQQASNSNASTSSVSSNSQFYISLPQARKKVQFMVEEFEETETDCDATNDSSEGDDSGHSNNGELPTATNYEYYIRKRNQKRLHHQQQGVEDSFPFHVNVNEDASDSEQVITYDEQFIQAMLLEKLQLDSQMVSKQLQQELQQNSSDNKTTLHINEDEHENEDRNETEDDDDVGDEPDELADNLKHGKTDYEDIFASNISETSIRQPQTLAYNVTSTRCTSQMEGATATIAASCDQQELSENPPSNTMRQSTTTKEPLPVASVQLETKTAASVMAKLGQQCDTDDEEDEHLPAKDKNITALIDDGENDADDDGDSDGLAFVELDTKDNNVPHNSPHVDDDDDGYEYKVNSNASLSSVAIAAINVATLEATNDQDDSNSSDVDGDDGNDDGHSNTFSLSASASMAAKAQNYGATKSTTFQRMALAANTSKDTDEDDGDGDDDDDDKVTEGNAEVKTKQEISKQQEQQQQQKESTQKCNTKKMKKDMQTLAAAAPPCTEPNEVTGRSFTNSNVQGNIRDKSGGSIVAGVKPTKETQSRKAIRRSQSERQPSSMTYLSNRNDRSSHSNSSKSDDGGKDKNNKRSSAHTKPDIRSGMKDDVVVEDGGNRSGKAFRAAANKTNSQSHERKSCELNFQDTMALRKRSQRCDTRDLFTMSPLERPREPPPPPPVTIANGSTLDATLPKATAAHLLRKTTHREEDIESKADAIESLPQTVQSLENKQQEDICAFTSSAPTKGKQTATYNNTDASIQVLSPEINDNTCHDSSNNEQHQQQMLQATNINPSPPPPTGGETTNGSKSSMTSVTKVIHGSNAKKQHQQPQRTVVRVAPFNKNPSNTCEVHRLKITHTDSDYNMPVTPTGSPKSPHIQGLAYGPHFGSSSAHYSVTDLSTLNSPLDYGQKKTSILITGDDCYSTMNLSCDDSSTPLYQSSVVVTDGNSKKEVEGVQMTNAFNTVTINVSSPRSSEDELILQHNQLNNLLKRQAKSLASPSSVMGSIRAIIPIRGTIDINLQRSASSTSSTSTSSMTSTNSSTSSSAGCTTKRGKTLIRLDYLEKDKGASNMESSPSPVLEDEGQKAPKDSSPEWLPHETELLKILRNPVEAVKRNLVPHICKLREDDTQKDSKRSKKMKDGLKEVPLEFKESTSTSSRPPGSHKAFDANSFIGKLLEDPMLNQVAEGLESDTVCDLIENSLKRLQESRNSLDMSGTKDNDDMNRLIDLSLKRLQEERQSPQKASSHTSPNVATAVNGNNLLAVPSTTKDEERLSNRGSISSANSFASAHNYELFDFDANESDCYQSCSSEINSILDDEVGSPETKSKFYQMLVDATLQEIELSTNAEDLMNTEDHQYESIRHTIDPIYEEISDMPPPLPLTAPPLNDPELEKKSARSIFEGASKYDILSYLVDAKERGVVKEEVFDFPLNCSNPIIIEEESADTLSDLGKLSKLKRLDTISSRSSVVSDSSEDNQSNMSSLSPPSSNANNFMLLRHKHASSSDIERNDSGVGSETSKTSRSKYLNPSHNSSITSSFSSTTSSHSQSHSPQPRNSPLHLCEDCDGAVETQIAENGAMFVPLVCRKCAKKRVERKEILTEIVETEEKYGRDLQIILEEFCHPMLVAGLLTQEQLSAIFLNTEELLENNQTLAERMRDALDIALEQGDDDLLTVNIGKIFLESTQMLHAFESYCVRQAGASLLLANLEKDKELLRIFLKVSQMENAVLRRMNLNSFLMVPVQRVTKYPLLLARLYKVTPAHLEGRDQLKQAQEKIELHLNHINQEAKDVPTKLWRRISSSSPNRRASCEIDMINIKLRKMAIDVLEWNHDEVRFVMEGKLLYTQPTDSNWKKARTIKLTSVNAMLVTNGKPSTNYKAEKVMSDKLNFNKHTGIREASLLLVKEKCGRYALIREPLYLDRCVVCSEADWDEYFEIQEISSKDTFIFKAEDNVRTKQWYTQLQYHAQGMGAWRKRRNALANIMINGMLTRS</sequence>
<feature type="compositionally biased region" description="Polar residues" evidence="3">
    <location>
        <begin position="1229"/>
        <end position="1238"/>
    </location>
</feature>
<feature type="compositionally biased region" description="Polar residues" evidence="3">
    <location>
        <begin position="242"/>
        <end position="252"/>
    </location>
</feature>
<feature type="region of interest" description="Disordered" evidence="3">
    <location>
        <begin position="233"/>
        <end position="328"/>
    </location>
</feature>
<keyword evidence="7" id="KW-1185">Reference proteome</keyword>
<reference evidence="6" key="1">
    <citation type="submission" date="2020-05" db="UniProtKB">
        <authorList>
            <consortium name="EnsemblMetazoa"/>
        </authorList>
    </citation>
    <scope>IDENTIFICATION</scope>
    <source>
        <strain evidence="6">USDA</strain>
    </source>
</reference>
<feature type="region of interest" description="Disordered" evidence="3">
    <location>
        <begin position="1798"/>
        <end position="1836"/>
    </location>
</feature>
<dbReference type="PANTHER" id="PTHR46006:SF5">
    <property type="entry name" value="DH DOMAIN-CONTAINING PROTEIN"/>
    <property type="match status" value="1"/>
</dbReference>
<dbReference type="SMART" id="SM00325">
    <property type="entry name" value="RhoGEF"/>
    <property type="match status" value="1"/>
</dbReference>
<feature type="compositionally biased region" description="Polar residues" evidence="3">
    <location>
        <begin position="479"/>
        <end position="506"/>
    </location>
</feature>
<feature type="region of interest" description="Disordered" evidence="3">
    <location>
        <begin position="724"/>
        <end position="752"/>
    </location>
</feature>
<dbReference type="Proteomes" id="UP000095300">
    <property type="component" value="Unassembled WGS sequence"/>
</dbReference>
<gene>
    <name evidence="6" type="primary">106093651</name>
</gene>
<feature type="compositionally biased region" description="Low complexity" evidence="3">
    <location>
        <begin position="2196"/>
        <end position="2225"/>
    </location>
</feature>
<accession>A0A1I8NQQ0</accession>
<feature type="compositionally biased region" description="Basic and acidic residues" evidence="3">
    <location>
        <begin position="262"/>
        <end position="271"/>
    </location>
</feature>
<dbReference type="GO" id="GO:0031097">
    <property type="term" value="C:medial cortex"/>
    <property type="evidence" value="ECO:0007669"/>
    <property type="project" value="UniProtKB-ARBA"/>
</dbReference>
<dbReference type="GO" id="GO:0005085">
    <property type="term" value="F:guanyl-nucleotide exchange factor activity"/>
    <property type="evidence" value="ECO:0007669"/>
    <property type="project" value="InterPro"/>
</dbReference>
<feature type="region of interest" description="Disordered" evidence="3">
    <location>
        <begin position="2133"/>
        <end position="2225"/>
    </location>
</feature>
<dbReference type="PROSITE" id="PS50010">
    <property type="entry name" value="DH_2"/>
    <property type="match status" value="1"/>
</dbReference>
<evidence type="ECO:0000313" key="6">
    <source>
        <dbReference type="EnsemblMetazoa" id="SCAU001205-PA"/>
    </source>
</evidence>
<feature type="compositionally biased region" description="Low complexity" evidence="3">
    <location>
        <begin position="29"/>
        <end position="44"/>
    </location>
</feature>
<evidence type="ECO:0000256" key="2">
    <source>
        <dbReference type="ARBA" id="ARBA00022490"/>
    </source>
</evidence>
<proteinExistence type="predicted"/>
<dbReference type="PANTHER" id="PTHR46006">
    <property type="entry name" value="RHO GUANINE NUCLEOTIDE EXCHANGE FACTOR AT 64C, ISOFORM A"/>
    <property type="match status" value="1"/>
</dbReference>
<dbReference type="CDD" id="cd00160">
    <property type="entry name" value="RhoGEF"/>
    <property type="match status" value="1"/>
</dbReference>
<feature type="region of interest" description="Disordered" evidence="3">
    <location>
        <begin position="381"/>
        <end position="436"/>
    </location>
</feature>
<feature type="region of interest" description="Disordered" evidence="3">
    <location>
        <begin position="1734"/>
        <end position="1765"/>
    </location>
</feature>
<feature type="compositionally biased region" description="Polar residues" evidence="3">
    <location>
        <begin position="1911"/>
        <end position="1930"/>
    </location>
</feature>
<feature type="compositionally biased region" description="Low complexity" evidence="3">
    <location>
        <begin position="2133"/>
        <end position="2161"/>
    </location>
</feature>
<organism evidence="6 7">
    <name type="scientific">Stomoxys calcitrans</name>
    <name type="common">Stable fly</name>
    <name type="synonym">Conops calcitrans</name>
    <dbReference type="NCBI Taxonomy" id="35570"/>
    <lineage>
        <taxon>Eukaryota</taxon>
        <taxon>Metazoa</taxon>
        <taxon>Ecdysozoa</taxon>
        <taxon>Arthropoda</taxon>
        <taxon>Hexapoda</taxon>
        <taxon>Insecta</taxon>
        <taxon>Pterygota</taxon>
        <taxon>Neoptera</taxon>
        <taxon>Endopterygota</taxon>
        <taxon>Diptera</taxon>
        <taxon>Brachycera</taxon>
        <taxon>Muscomorpha</taxon>
        <taxon>Muscoidea</taxon>
        <taxon>Muscidae</taxon>
        <taxon>Stomoxys</taxon>
    </lineage>
</organism>
<feature type="compositionally biased region" description="Low complexity" evidence="3">
    <location>
        <begin position="679"/>
        <end position="699"/>
    </location>
</feature>
<feature type="compositionally biased region" description="Acidic residues" evidence="3">
    <location>
        <begin position="1115"/>
        <end position="1129"/>
    </location>
</feature>
<feature type="compositionally biased region" description="Polar residues" evidence="3">
    <location>
        <begin position="280"/>
        <end position="292"/>
    </location>
</feature>
<feature type="compositionally biased region" description="Polar residues" evidence="3">
    <location>
        <begin position="1438"/>
        <end position="1459"/>
    </location>
</feature>
<dbReference type="InterPro" id="IPR001849">
    <property type="entry name" value="PH_domain"/>
</dbReference>
<feature type="compositionally biased region" description="Low complexity" evidence="3">
    <location>
        <begin position="656"/>
        <end position="665"/>
    </location>
</feature>
<feature type="domain" description="DH" evidence="5">
    <location>
        <begin position="2262"/>
        <end position="2453"/>
    </location>
</feature>
<feature type="compositionally biased region" description="Acidic residues" evidence="3">
    <location>
        <begin position="841"/>
        <end position="865"/>
    </location>
</feature>
<feature type="domain" description="PH" evidence="4">
    <location>
        <begin position="2501"/>
        <end position="2633"/>
    </location>
</feature>
<dbReference type="InterPro" id="IPR000219">
    <property type="entry name" value="DH_dom"/>
</dbReference>
<feature type="compositionally biased region" description="Basic and acidic residues" evidence="3">
    <location>
        <begin position="1753"/>
        <end position="1765"/>
    </location>
</feature>
<feature type="region of interest" description="Disordered" evidence="3">
    <location>
        <begin position="1"/>
        <end position="60"/>
    </location>
</feature>
<feature type="compositionally biased region" description="Basic and acidic residues" evidence="3">
    <location>
        <begin position="1798"/>
        <end position="1822"/>
    </location>
</feature>
<dbReference type="SUPFAM" id="SSF48065">
    <property type="entry name" value="DBL homology domain (DH-domain)"/>
    <property type="match status" value="1"/>
</dbReference>
<dbReference type="InterPro" id="IPR035899">
    <property type="entry name" value="DBL_dom_sf"/>
</dbReference>
<dbReference type="Gene3D" id="1.20.900.10">
    <property type="entry name" value="Dbl homology (DH) domain"/>
    <property type="match status" value="1"/>
</dbReference>
<dbReference type="Pfam" id="PF00621">
    <property type="entry name" value="RhoGEF"/>
    <property type="match status" value="1"/>
</dbReference>
<feature type="compositionally biased region" description="Polar residues" evidence="3">
    <location>
        <begin position="2181"/>
        <end position="2195"/>
    </location>
</feature>
<feature type="compositionally biased region" description="Acidic residues" evidence="3">
    <location>
        <begin position="1055"/>
        <end position="1071"/>
    </location>
</feature>
<feature type="region of interest" description="Disordered" evidence="3">
    <location>
        <begin position="919"/>
        <end position="941"/>
    </location>
</feature>
<feature type="region of interest" description="Disordered" evidence="3">
    <location>
        <begin position="1107"/>
        <end position="1305"/>
    </location>
</feature>
<feature type="region of interest" description="Disordered" evidence="3">
    <location>
        <begin position="1905"/>
        <end position="1948"/>
    </location>
</feature>
<feature type="compositionally biased region" description="Polar residues" evidence="3">
    <location>
        <begin position="743"/>
        <end position="752"/>
    </location>
</feature>
<feature type="compositionally biased region" description="Basic and acidic residues" evidence="3">
    <location>
        <begin position="1135"/>
        <end position="1145"/>
    </location>
</feature>
<feature type="compositionally biased region" description="Basic and acidic residues" evidence="3">
    <location>
        <begin position="459"/>
        <end position="476"/>
    </location>
</feature>
<feature type="region of interest" description="Disordered" evidence="3">
    <location>
        <begin position="1693"/>
        <end position="1721"/>
    </location>
</feature>
<evidence type="ECO:0000256" key="3">
    <source>
        <dbReference type="SAM" id="MobiDB-lite"/>
    </source>
</evidence>
<dbReference type="EnsemblMetazoa" id="SCAU001205-RA">
    <property type="protein sequence ID" value="SCAU001205-PA"/>
    <property type="gene ID" value="SCAU001205"/>
</dbReference>
<feature type="compositionally biased region" description="Acidic residues" evidence="3">
    <location>
        <begin position="724"/>
        <end position="739"/>
    </location>
</feature>
<feature type="compositionally biased region" description="Polar residues" evidence="3">
    <location>
        <begin position="45"/>
        <end position="60"/>
    </location>
</feature>
<feature type="region of interest" description="Disordered" evidence="3">
    <location>
        <begin position="1054"/>
        <end position="1079"/>
    </location>
</feature>
<dbReference type="PROSITE" id="PS50003">
    <property type="entry name" value="PH_DOMAIN"/>
    <property type="match status" value="1"/>
</dbReference>
<feature type="region of interest" description="Disordered" evidence="3">
    <location>
        <begin position="1438"/>
        <end position="1481"/>
    </location>
</feature>
<feature type="compositionally biased region" description="Polar residues" evidence="3">
    <location>
        <begin position="643"/>
        <end position="655"/>
    </location>
</feature>
<protein>
    <submittedName>
        <fullName evidence="6">Uncharacterized protein</fullName>
    </submittedName>
</protein>
<dbReference type="InterPro" id="IPR051480">
    <property type="entry name" value="Endocytic_GEF_Adapter"/>
</dbReference>
<feature type="compositionally biased region" description="Low complexity" evidence="3">
    <location>
        <begin position="1694"/>
        <end position="1716"/>
    </location>
</feature>
<comment type="subcellular location">
    <subcellularLocation>
        <location evidence="1">Cytoplasm</location>
    </subcellularLocation>
</comment>
<name>A0A1I8NQQ0_STOCA</name>
<evidence type="ECO:0000259" key="4">
    <source>
        <dbReference type="PROSITE" id="PS50003"/>
    </source>
</evidence>
<dbReference type="OrthoDB" id="2015333at2759"/>
<feature type="compositionally biased region" description="Polar residues" evidence="3">
    <location>
        <begin position="381"/>
        <end position="392"/>
    </location>
</feature>
<evidence type="ECO:0000259" key="5">
    <source>
        <dbReference type="PROSITE" id="PS50010"/>
    </source>
</evidence>
<feature type="region of interest" description="Disordered" evidence="3">
    <location>
        <begin position="823"/>
        <end position="871"/>
    </location>
</feature>
<feature type="compositionally biased region" description="Low complexity" evidence="3">
    <location>
        <begin position="1146"/>
        <end position="1159"/>
    </location>
</feature>
<feature type="compositionally biased region" description="Polar residues" evidence="3">
    <location>
        <begin position="823"/>
        <end position="837"/>
    </location>
</feature>
<feature type="compositionally biased region" description="Polar residues" evidence="3">
    <location>
        <begin position="1186"/>
        <end position="1197"/>
    </location>
</feature>
<feature type="region of interest" description="Disordered" evidence="3">
    <location>
        <begin position="449"/>
        <end position="699"/>
    </location>
</feature>
<evidence type="ECO:0000313" key="7">
    <source>
        <dbReference type="Proteomes" id="UP000095300"/>
    </source>
</evidence>
<keyword evidence="2" id="KW-0963">Cytoplasm</keyword>
<evidence type="ECO:0000256" key="1">
    <source>
        <dbReference type="ARBA" id="ARBA00004496"/>
    </source>
</evidence>
<feature type="compositionally biased region" description="Basic and acidic residues" evidence="3">
    <location>
        <begin position="1269"/>
        <end position="1281"/>
    </location>
</feature>
<feature type="compositionally biased region" description="Low complexity" evidence="3">
    <location>
        <begin position="396"/>
        <end position="407"/>
    </location>
</feature>
<feature type="region of interest" description="Disordered" evidence="3">
    <location>
        <begin position="1009"/>
        <end position="1028"/>
    </location>
</feature>
<dbReference type="FunFam" id="1.20.900.10:FF:000038">
    <property type="entry name" value="Myosin-M heavy chain"/>
    <property type="match status" value="1"/>
</dbReference>
<dbReference type="VEuPathDB" id="VectorBase:SCAU001205"/>
<feature type="compositionally biased region" description="Polar residues" evidence="3">
    <location>
        <begin position="919"/>
        <end position="939"/>
    </location>
</feature>
<feature type="compositionally biased region" description="Basic and acidic residues" evidence="3">
    <location>
        <begin position="1241"/>
        <end position="1262"/>
    </location>
</feature>